<dbReference type="PRINTS" id="PR00344">
    <property type="entry name" value="BCTRLSENSOR"/>
</dbReference>
<organism evidence="7 8">
    <name type="scientific">Sessilibacter corallicola</name>
    <dbReference type="NCBI Taxonomy" id="2904075"/>
    <lineage>
        <taxon>Bacteria</taxon>
        <taxon>Pseudomonadati</taxon>
        <taxon>Pseudomonadota</taxon>
        <taxon>Gammaproteobacteria</taxon>
        <taxon>Cellvibrionales</taxon>
        <taxon>Cellvibrionaceae</taxon>
        <taxon>Sessilibacter</taxon>
    </lineage>
</organism>
<feature type="domain" description="Histidine kinase" evidence="6">
    <location>
        <begin position="632"/>
        <end position="852"/>
    </location>
</feature>
<dbReference type="Pfam" id="PF05226">
    <property type="entry name" value="CHASE2"/>
    <property type="match status" value="1"/>
</dbReference>
<dbReference type="InterPro" id="IPR005467">
    <property type="entry name" value="His_kinase_dom"/>
</dbReference>
<dbReference type="PROSITE" id="PS50109">
    <property type="entry name" value="HIS_KIN"/>
    <property type="match status" value="1"/>
</dbReference>
<keyword evidence="5" id="KW-0812">Transmembrane</keyword>
<dbReference type="InterPro" id="IPR004358">
    <property type="entry name" value="Sig_transdc_His_kin-like_C"/>
</dbReference>
<dbReference type="InterPro" id="IPR036890">
    <property type="entry name" value="HATPase_C_sf"/>
</dbReference>
<gene>
    <name evidence="7" type="ORF">NBRC116591_01920</name>
</gene>
<name>A0ABQ0A422_9GAMM</name>
<feature type="transmembrane region" description="Helical" evidence="5">
    <location>
        <begin position="353"/>
        <end position="370"/>
    </location>
</feature>
<dbReference type="RefSeq" id="WP_353301343.1">
    <property type="nucleotide sequence ID" value="NZ_BAABWN010000001.1"/>
</dbReference>
<feature type="transmembrane region" description="Helical" evidence="5">
    <location>
        <begin position="304"/>
        <end position="323"/>
    </location>
</feature>
<evidence type="ECO:0000256" key="3">
    <source>
        <dbReference type="ARBA" id="ARBA00022553"/>
    </source>
</evidence>
<evidence type="ECO:0000256" key="1">
    <source>
        <dbReference type="ARBA" id="ARBA00000085"/>
    </source>
</evidence>
<dbReference type="InterPro" id="IPR036097">
    <property type="entry name" value="HisK_dim/P_sf"/>
</dbReference>
<dbReference type="Gene3D" id="1.10.287.130">
    <property type="match status" value="1"/>
</dbReference>
<feature type="transmembrane region" description="Helical" evidence="5">
    <location>
        <begin position="12"/>
        <end position="35"/>
    </location>
</feature>
<dbReference type="InterPro" id="IPR003594">
    <property type="entry name" value="HATPase_dom"/>
</dbReference>
<evidence type="ECO:0000256" key="4">
    <source>
        <dbReference type="SAM" id="Coils"/>
    </source>
</evidence>
<feature type="coiled-coil region" evidence="4">
    <location>
        <begin position="372"/>
        <end position="399"/>
    </location>
</feature>
<dbReference type="InterPro" id="IPR007890">
    <property type="entry name" value="CHASE2"/>
</dbReference>
<keyword evidence="5" id="KW-0472">Membrane</keyword>
<dbReference type="SUPFAM" id="SSF55874">
    <property type="entry name" value="ATPase domain of HSP90 chaperone/DNA topoisomerase II/histidine kinase"/>
    <property type="match status" value="1"/>
</dbReference>
<evidence type="ECO:0000256" key="2">
    <source>
        <dbReference type="ARBA" id="ARBA00012438"/>
    </source>
</evidence>
<feature type="transmembrane region" description="Helical" evidence="5">
    <location>
        <begin position="328"/>
        <end position="347"/>
    </location>
</feature>
<dbReference type="InterPro" id="IPR017181">
    <property type="entry name" value="Sig_transdc_His_kin_CHASE2"/>
</dbReference>
<evidence type="ECO:0000256" key="5">
    <source>
        <dbReference type="SAM" id="Phobius"/>
    </source>
</evidence>
<sequence>MLPFNAISSVFVERFILALVMALLAITISISRWGYSVDQAFYDAVLTRFPSEPPKDLLIVAIDERSLLEIGRWPWSRRVHAQLLDKLREADAQAVAFDIIFPDPDRYDPQSDQIFSEAIANFGSVVLSVHMEQTYQGGQILEVLPTPILASSAAALGHVHVEYDVDGVCRAVFLKEGLGEAYWPHLMLSLLNLVYPDEDYEIPGLRPNESITNSSFAISRDYFNLIPLAGPPPQVESVSYTDVIHDRIPLRTLSDKVVLIGATAQGMGDLIATPFGTMDGVEFNANIYKSLLHKTTIIPVDVHLHWIFSCIIVFVLILSGAYATPRQYFILTSVYVLSITLLSAIFILYARLWFAPLAVIIPLLLFYPIWSWRRLEQAIRFLRRELYRAQQEAESSNQQIDTKLAERLTFVAKIVGLSQWQISDGSSDGGKSFNHMKPIDVVSSDNFNRVSISWDESSDMDTKYSQLWRSAIDLNANVVEKPEKKPAELVTATIQSLRKATQEAEINRKFTRQCLENIRGAIVVTNIFGEAILINDTARSSFDLVEDKPLHLLEFLHDFQIDGNWLHLIQTAILEQTDISVEAKLVNTEKEYLCQLVALNWQSKYTDTLLFSFTDITMVKESERARTEALHFLSHDLRSPVVSILALIEQYRNTKLNRDDVVEKSEVNSMLSDIEAYARKNLSFAESFLQLARAEIAGQSKFDLCDIHSVIDNALLMVRHPASQKKIKIDISRTMDDMWVEGDGELLERLLINLLTNAIKYSSSDTLVQVFAEVEGSNLVIKVKDQGHGIKPEDLPNIFQRFKRVAGQTNVSGAGLGLHFVEIVARKHGGSVRVESEFGKGSCFIVVLPAYQDDTLLDD</sequence>
<dbReference type="Proteomes" id="UP001465153">
    <property type="component" value="Unassembled WGS sequence"/>
</dbReference>
<dbReference type="SMART" id="SM01080">
    <property type="entry name" value="CHASE2"/>
    <property type="match status" value="1"/>
</dbReference>
<evidence type="ECO:0000313" key="7">
    <source>
        <dbReference type="EMBL" id="GAA6166382.1"/>
    </source>
</evidence>
<accession>A0ABQ0A422</accession>
<comment type="catalytic activity">
    <reaction evidence="1">
        <text>ATP + protein L-histidine = ADP + protein N-phospho-L-histidine.</text>
        <dbReference type="EC" id="2.7.13.3"/>
    </reaction>
</comment>
<proteinExistence type="predicted"/>
<keyword evidence="8" id="KW-1185">Reference proteome</keyword>
<evidence type="ECO:0000313" key="8">
    <source>
        <dbReference type="Proteomes" id="UP001465153"/>
    </source>
</evidence>
<comment type="caution">
    <text evidence="7">The sequence shown here is derived from an EMBL/GenBank/DDBJ whole genome shotgun (WGS) entry which is preliminary data.</text>
</comment>
<dbReference type="PIRSF" id="PIRSF037347">
    <property type="entry name" value="STHK_CHASE2_PAS_prd"/>
    <property type="match status" value="1"/>
</dbReference>
<keyword evidence="3" id="KW-0597">Phosphoprotein</keyword>
<dbReference type="SMART" id="SM00387">
    <property type="entry name" value="HATPase_c"/>
    <property type="match status" value="1"/>
</dbReference>
<reference evidence="7 8" key="1">
    <citation type="submission" date="2024-04" db="EMBL/GenBank/DDBJ databases">
        <title>Draft genome sequence of Sessilibacter corallicola NBRC 116591.</title>
        <authorList>
            <person name="Miyakawa T."/>
            <person name="Kusuya Y."/>
            <person name="Miura T."/>
        </authorList>
    </citation>
    <scope>NUCLEOTIDE SEQUENCE [LARGE SCALE GENOMIC DNA]</scope>
    <source>
        <strain evidence="7 8">KU-00831-HH</strain>
    </source>
</reference>
<dbReference type="PANTHER" id="PTHR43547:SF2">
    <property type="entry name" value="HYBRID SIGNAL TRANSDUCTION HISTIDINE KINASE C"/>
    <property type="match status" value="1"/>
</dbReference>
<dbReference type="PANTHER" id="PTHR43547">
    <property type="entry name" value="TWO-COMPONENT HISTIDINE KINASE"/>
    <property type="match status" value="1"/>
</dbReference>
<evidence type="ECO:0000259" key="6">
    <source>
        <dbReference type="PROSITE" id="PS50109"/>
    </source>
</evidence>
<dbReference type="EC" id="2.7.13.3" evidence="2"/>
<keyword evidence="4" id="KW-0175">Coiled coil</keyword>
<dbReference type="Gene3D" id="3.30.565.10">
    <property type="entry name" value="Histidine kinase-like ATPase, C-terminal domain"/>
    <property type="match status" value="1"/>
</dbReference>
<protein>
    <recommendedName>
        <fullName evidence="2">histidine kinase</fullName>
        <ecNumber evidence="2">2.7.13.3</ecNumber>
    </recommendedName>
</protein>
<dbReference type="EMBL" id="BAABWN010000001">
    <property type="protein sequence ID" value="GAA6166382.1"/>
    <property type="molecule type" value="Genomic_DNA"/>
</dbReference>
<dbReference type="SUPFAM" id="SSF47384">
    <property type="entry name" value="Homodimeric domain of signal transducing histidine kinase"/>
    <property type="match status" value="1"/>
</dbReference>
<keyword evidence="5" id="KW-1133">Transmembrane helix</keyword>
<dbReference type="Pfam" id="PF02518">
    <property type="entry name" value="HATPase_c"/>
    <property type="match status" value="1"/>
</dbReference>
<dbReference type="CDD" id="cd00075">
    <property type="entry name" value="HATPase"/>
    <property type="match status" value="1"/>
</dbReference>